<keyword evidence="1" id="KW-1185">Reference proteome</keyword>
<protein>
    <submittedName>
        <fullName evidence="2">Uncharacterized protein</fullName>
    </submittedName>
</protein>
<accession>A0A915EXS7</accession>
<dbReference type="WBParaSite" id="maker-E.canG7_contigs_7809-snap-gene-0.44-mRNA-1">
    <property type="protein sequence ID" value="maker-E.canG7_contigs_7809-snap-gene-0.44-mRNA-1"/>
    <property type="gene ID" value="EcG7_03350"/>
</dbReference>
<reference evidence="2" key="1">
    <citation type="submission" date="2022-11" db="UniProtKB">
        <authorList>
            <consortium name="WormBaseParasite"/>
        </authorList>
    </citation>
    <scope>IDENTIFICATION</scope>
</reference>
<evidence type="ECO:0000313" key="1">
    <source>
        <dbReference type="Proteomes" id="UP000887562"/>
    </source>
</evidence>
<name>A0A915EXS7_9CEST</name>
<sequence>MSCSSPNLPTMPLTSRGNSHSAICPCGHTLLNFAPPPPLQPPLDSGSCTKSDVDSSAIFSLGSKLTLIFSASGKTDINMLLHVFYMFASANAQTDDWKLVDASPCLPRPTRQLSFSDFAVTRVQEHRQRHLFCNDCIPGPLIPRLDAKALLLSFGTDEVETAAGFQLKFQFLQSHDIIRGLKACHPLNSSETECAKQLSNIWNPKHLLIVHILDLCASDAANTFEFEGALYSLGYPFAKPSGMNCVWKPSVSQSAQGILYHFTKLSAVRSFEGESQKCSDSNKSARVSLICVLNLRFRFRHRRVRYKPHFSHNKVRLYFPPPPTSRRISEKISTSRWYGKLIVIIEAGGRVCSDMYNVSSVETEDGEKSWRLYHPGKVVFAQDVPFPTLVFLSTRTDGNANKEVTNEPICLLVTQPKSESGSGRIEFVLPAYPALHPPGLHHIYTLCVQPNQQTKMEILDLSLPSQTTLFIYASRPWYSDDDHWILDKLLGCGYCQKWALVSVTFGLMTQTPSTYDVEVCNFTIRSERKCEGDQSTGNGRELPNFYYSMTFLPSHRCTFLLLERLEWQRVKTNRVAFGILHLLPINLDEKK</sequence>
<proteinExistence type="predicted"/>
<dbReference type="AlphaFoldDB" id="A0A915EXS7"/>
<dbReference type="Proteomes" id="UP000887562">
    <property type="component" value="Unplaced"/>
</dbReference>
<evidence type="ECO:0000313" key="2">
    <source>
        <dbReference type="WBParaSite" id="maker-E.canG7_contigs_7809-snap-gene-0.44-mRNA-1"/>
    </source>
</evidence>
<organism evidence="1 2">
    <name type="scientific">Echinococcus canadensis</name>
    <dbReference type="NCBI Taxonomy" id="519352"/>
    <lineage>
        <taxon>Eukaryota</taxon>
        <taxon>Metazoa</taxon>
        <taxon>Spiralia</taxon>
        <taxon>Lophotrochozoa</taxon>
        <taxon>Platyhelminthes</taxon>
        <taxon>Cestoda</taxon>
        <taxon>Eucestoda</taxon>
        <taxon>Cyclophyllidea</taxon>
        <taxon>Taeniidae</taxon>
        <taxon>Echinococcus</taxon>
        <taxon>Echinococcus canadensis group</taxon>
    </lineage>
</organism>